<accession>A0ACB8AFU6</accession>
<gene>
    <name evidence="1" type="ORF">BJ138DRAFT_846755</name>
</gene>
<keyword evidence="2" id="KW-1185">Reference proteome</keyword>
<evidence type="ECO:0000313" key="2">
    <source>
        <dbReference type="Proteomes" id="UP000790377"/>
    </source>
</evidence>
<protein>
    <submittedName>
        <fullName evidence="1">Uncharacterized protein</fullName>
    </submittedName>
</protein>
<comment type="caution">
    <text evidence="1">The sequence shown here is derived from an EMBL/GenBank/DDBJ whole genome shotgun (WGS) entry which is preliminary data.</text>
</comment>
<name>A0ACB8AFU6_9AGAM</name>
<dbReference type="EMBL" id="MU267661">
    <property type="protein sequence ID" value="KAH7912038.1"/>
    <property type="molecule type" value="Genomic_DNA"/>
</dbReference>
<organism evidence="1 2">
    <name type="scientific">Hygrophoropsis aurantiaca</name>
    <dbReference type="NCBI Taxonomy" id="72124"/>
    <lineage>
        <taxon>Eukaryota</taxon>
        <taxon>Fungi</taxon>
        <taxon>Dikarya</taxon>
        <taxon>Basidiomycota</taxon>
        <taxon>Agaricomycotina</taxon>
        <taxon>Agaricomycetes</taxon>
        <taxon>Agaricomycetidae</taxon>
        <taxon>Boletales</taxon>
        <taxon>Coniophorineae</taxon>
        <taxon>Hygrophoropsidaceae</taxon>
        <taxon>Hygrophoropsis</taxon>
    </lineage>
</organism>
<evidence type="ECO:0000313" key="1">
    <source>
        <dbReference type="EMBL" id="KAH7912038.1"/>
    </source>
</evidence>
<proteinExistence type="predicted"/>
<dbReference type="Proteomes" id="UP000790377">
    <property type="component" value="Unassembled WGS sequence"/>
</dbReference>
<sequence length="521" mass="54432">MPLPDERPRQSVANLIGRFEQQVKRQPPPASPAVPRSSSVSSQIAGDAAKEDTKEKREWPPKSVESAEKPVLVSSAPSSSSILKSPTVSPPPPSSPHNDPFVMPADTAISASPEPAKPPAPKKQSVASGKATPTAGSRNHQTSPAKMRPSVSHTIKSPAKSPPKSSLASSISQPLRQQHTGQSTTSNASATRITRPTPRTAPSTPSRPKTPASHSIGNSASSRPKTPSSGLFAPTAASLARSRNAPHPPPPPIKKATLSSSAAERLSKPTAASMSKARTSGAAANPPTPARVAKSTSAGANVPRAGSKLRVGLAPARMKETKAKAQATSTVPREAEKTEATETQISHEGGHVPEESALSDPGVISSQEEVNVYDNEIINDEGEVITTDDVVLSNGELNAEPGIHEEPVVEVADAANVHPTPPSDLVEPEVHDDDRVEDPANVEEPAIAPDTPAEETLVEELPEHQVDRTESAQDFITEGEHPAGDDLEDIVNLLQSVPSIKALSGSIASIPDEHGEIPDEE</sequence>
<reference evidence="1" key="1">
    <citation type="journal article" date="2021" name="New Phytol.">
        <title>Evolutionary innovations through gain and loss of genes in the ectomycorrhizal Boletales.</title>
        <authorList>
            <person name="Wu G."/>
            <person name="Miyauchi S."/>
            <person name="Morin E."/>
            <person name="Kuo A."/>
            <person name="Drula E."/>
            <person name="Varga T."/>
            <person name="Kohler A."/>
            <person name="Feng B."/>
            <person name="Cao Y."/>
            <person name="Lipzen A."/>
            <person name="Daum C."/>
            <person name="Hundley H."/>
            <person name="Pangilinan J."/>
            <person name="Johnson J."/>
            <person name="Barry K."/>
            <person name="LaButti K."/>
            <person name="Ng V."/>
            <person name="Ahrendt S."/>
            <person name="Min B."/>
            <person name="Choi I.G."/>
            <person name="Park H."/>
            <person name="Plett J.M."/>
            <person name="Magnuson J."/>
            <person name="Spatafora J.W."/>
            <person name="Nagy L.G."/>
            <person name="Henrissat B."/>
            <person name="Grigoriev I.V."/>
            <person name="Yang Z.L."/>
            <person name="Xu J."/>
            <person name="Martin F.M."/>
        </authorList>
    </citation>
    <scope>NUCLEOTIDE SEQUENCE</scope>
    <source>
        <strain evidence="1">ATCC 28755</strain>
    </source>
</reference>